<dbReference type="Proteomes" id="UP001596383">
    <property type="component" value="Unassembled WGS sequence"/>
</dbReference>
<dbReference type="InterPro" id="IPR020094">
    <property type="entry name" value="TruA/RsuA/RluB/E/F_N"/>
</dbReference>
<keyword evidence="3" id="KW-1185">Reference proteome</keyword>
<reference evidence="2 3" key="1">
    <citation type="journal article" date="2019" name="Int. J. Syst. Evol. Microbiol.">
        <title>The Global Catalogue of Microorganisms (GCM) 10K type strain sequencing project: providing services to taxonomists for standard genome sequencing and annotation.</title>
        <authorList>
            <consortium name="The Broad Institute Genomics Platform"/>
            <consortium name="The Broad Institute Genome Sequencing Center for Infectious Disease"/>
            <person name="Wu L."/>
            <person name="Ma J."/>
        </authorList>
    </citation>
    <scope>NUCLEOTIDE SEQUENCE [LARGE SCALE GENOMIC DNA]</scope>
    <source>
        <strain evidence="2 3">LMG 29247</strain>
    </source>
</reference>
<protein>
    <submittedName>
        <fullName evidence="2">tRNA pseudouridine(38-40) synthase TruA</fullName>
    </submittedName>
</protein>
<evidence type="ECO:0000313" key="2">
    <source>
        <dbReference type="EMBL" id="MFC6766564.1"/>
    </source>
</evidence>
<keyword evidence="1" id="KW-0413">Isomerase</keyword>
<dbReference type="EMBL" id="JBHSWV010000268">
    <property type="protein sequence ID" value="MFC6766564.1"/>
    <property type="molecule type" value="Genomic_DNA"/>
</dbReference>
<evidence type="ECO:0000313" key="3">
    <source>
        <dbReference type="Proteomes" id="UP001596383"/>
    </source>
</evidence>
<organism evidence="2 3">
    <name type="scientific">Natrinema soli</name>
    <dbReference type="NCBI Taxonomy" id="1930624"/>
    <lineage>
        <taxon>Archaea</taxon>
        <taxon>Methanobacteriati</taxon>
        <taxon>Methanobacteriota</taxon>
        <taxon>Stenosarchaea group</taxon>
        <taxon>Halobacteria</taxon>
        <taxon>Halobacteriales</taxon>
        <taxon>Natrialbaceae</taxon>
        <taxon>Natrinema</taxon>
    </lineage>
</organism>
<dbReference type="InterPro" id="IPR020103">
    <property type="entry name" value="PsdUridine_synth_cat_dom_sf"/>
</dbReference>
<feature type="non-terminal residue" evidence="2">
    <location>
        <position position="59"/>
    </location>
</feature>
<gene>
    <name evidence="2" type="ORF">ACFQE6_16675</name>
</gene>
<evidence type="ECO:0000256" key="1">
    <source>
        <dbReference type="ARBA" id="ARBA00023235"/>
    </source>
</evidence>
<dbReference type="GO" id="GO:0016853">
    <property type="term" value="F:isomerase activity"/>
    <property type="evidence" value="ECO:0007669"/>
    <property type="project" value="UniProtKB-KW"/>
</dbReference>
<dbReference type="AlphaFoldDB" id="A0ABD5SNW3"/>
<comment type="caution">
    <text evidence="2">The sequence shown here is derived from an EMBL/GenBank/DDBJ whole genome shotgun (WGS) entry which is preliminary data.</text>
</comment>
<name>A0ABD5SNW3_9EURY</name>
<sequence length="59" mass="6370">MPLRAFRVAYDGTGYHGFQRQPDVSTVEDAIFDALRALEVLDPDADKPAGYAAAGRTDA</sequence>
<proteinExistence type="predicted"/>
<dbReference type="SUPFAM" id="SSF55120">
    <property type="entry name" value="Pseudouridine synthase"/>
    <property type="match status" value="1"/>
</dbReference>
<dbReference type="Gene3D" id="3.30.70.580">
    <property type="entry name" value="Pseudouridine synthase I, catalytic domain, N-terminal subdomain"/>
    <property type="match status" value="1"/>
</dbReference>
<accession>A0ABD5SNW3</accession>